<keyword evidence="4 6" id="KW-1133">Transmembrane helix</keyword>
<feature type="transmembrane region" description="Helical" evidence="6">
    <location>
        <begin position="84"/>
        <end position="109"/>
    </location>
</feature>
<keyword evidence="3 6" id="KW-0812">Transmembrane</keyword>
<protein>
    <submittedName>
        <fullName evidence="7">CidA/LrgA family protein</fullName>
    </submittedName>
</protein>
<dbReference type="EMBL" id="WUMU01000012">
    <property type="protein sequence ID" value="MXN18445.1"/>
    <property type="molecule type" value="Genomic_DNA"/>
</dbReference>
<gene>
    <name evidence="7" type="ORF">GR170_11415</name>
</gene>
<feature type="transmembrane region" description="Helical" evidence="6">
    <location>
        <begin position="31"/>
        <end position="50"/>
    </location>
</feature>
<sequence length="118" mass="12681">MIRHLFLLLLYQLIGESLARALNLPLPGPVLGMLLLFLTFLAAPQLYDAVRGTVTGLLSHLSLLFVPVGVGVVQYLGLMKQEGIELLIVLVVSTALAIAAGALAFHILLKITGQEERP</sequence>
<dbReference type="GO" id="GO:0005886">
    <property type="term" value="C:plasma membrane"/>
    <property type="evidence" value="ECO:0007669"/>
    <property type="project" value="UniProtKB-SubCell"/>
</dbReference>
<dbReference type="RefSeq" id="WP_160894574.1">
    <property type="nucleotide sequence ID" value="NZ_WUMU01000012.1"/>
</dbReference>
<dbReference type="Proteomes" id="UP000477911">
    <property type="component" value="Unassembled WGS sequence"/>
</dbReference>
<dbReference type="PANTHER" id="PTHR33931">
    <property type="entry name" value="HOLIN-LIKE PROTEIN CIDA-RELATED"/>
    <property type="match status" value="1"/>
</dbReference>
<keyword evidence="8" id="KW-1185">Reference proteome</keyword>
<dbReference type="PANTHER" id="PTHR33931:SF2">
    <property type="entry name" value="HOLIN-LIKE PROTEIN CIDA"/>
    <property type="match status" value="1"/>
</dbReference>
<evidence type="ECO:0000256" key="6">
    <source>
        <dbReference type="SAM" id="Phobius"/>
    </source>
</evidence>
<dbReference type="InterPro" id="IPR005538">
    <property type="entry name" value="LrgA/CidA"/>
</dbReference>
<evidence type="ECO:0000313" key="7">
    <source>
        <dbReference type="EMBL" id="MXN18445.1"/>
    </source>
</evidence>
<name>A0A6L7G2U5_9RHOB</name>
<evidence type="ECO:0000256" key="5">
    <source>
        <dbReference type="ARBA" id="ARBA00023136"/>
    </source>
</evidence>
<accession>A0A6L7G2U5</accession>
<evidence type="ECO:0000256" key="4">
    <source>
        <dbReference type="ARBA" id="ARBA00022989"/>
    </source>
</evidence>
<evidence type="ECO:0000256" key="1">
    <source>
        <dbReference type="ARBA" id="ARBA00004651"/>
    </source>
</evidence>
<reference evidence="7 8" key="1">
    <citation type="submission" date="2019-12" db="EMBL/GenBank/DDBJ databases">
        <authorList>
            <person name="Li M."/>
        </authorList>
    </citation>
    <scope>NUCLEOTIDE SEQUENCE [LARGE SCALE GENOMIC DNA]</scope>
    <source>
        <strain evidence="7 8">GBMRC 2024</strain>
    </source>
</reference>
<keyword evidence="5 6" id="KW-0472">Membrane</keyword>
<evidence type="ECO:0000313" key="8">
    <source>
        <dbReference type="Proteomes" id="UP000477911"/>
    </source>
</evidence>
<keyword evidence="2" id="KW-1003">Cell membrane</keyword>
<feature type="transmembrane region" description="Helical" evidence="6">
    <location>
        <begin position="57"/>
        <end position="78"/>
    </location>
</feature>
<organism evidence="7 8">
    <name type="scientific">Pseudooceanicola albus</name>
    <dbReference type="NCBI Taxonomy" id="2692189"/>
    <lineage>
        <taxon>Bacteria</taxon>
        <taxon>Pseudomonadati</taxon>
        <taxon>Pseudomonadota</taxon>
        <taxon>Alphaproteobacteria</taxon>
        <taxon>Rhodobacterales</taxon>
        <taxon>Paracoccaceae</taxon>
        <taxon>Pseudooceanicola</taxon>
    </lineage>
</organism>
<comment type="subcellular location">
    <subcellularLocation>
        <location evidence="1">Cell membrane</location>
        <topology evidence="1">Multi-pass membrane protein</topology>
    </subcellularLocation>
</comment>
<evidence type="ECO:0000256" key="3">
    <source>
        <dbReference type="ARBA" id="ARBA00022692"/>
    </source>
</evidence>
<evidence type="ECO:0000256" key="2">
    <source>
        <dbReference type="ARBA" id="ARBA00022475"/>
    </source>
</evidence>
<proteinExistence type="predicted"/>
<comment type="caution">
    <text evidence="7">The sequence shown here is derived from an EMBL/GenBank/DDBJ whole genome shotgun (WGS) entry which is preliminary data.</text>
</comment>
<dbReference type="Pfam" id="PF03788">
    <property type="entry name" value="LrgA"/>
    <property type="match status" value="1"/>
</dbReference>
<dbReference type="AlphaFoldDB" id="A0A6L7G2U5"/>